<evidence type="ECO:0000256" key="5">
    <source>
        <dbReference type="SAM" id="MobiDB-lite"/>
    </source>
</evidence>
<feature type="region of interest" description="Disordered" evidence="5">
    <location>
        <begin position="1"/>
        <end position="51"/>
    </location>
</feature>
<evidence type="ECO:0000313" key="7">
    <source>
        <dbReference type="Proteomes" id="UP000252519"/>
    </source>
</evidence>
<evidence type="ECO:0000256" key="3">
    <source>
        <dbReference type="ARBA" id="ARBA00023163"/>
    </source>
</evidence>
<reference evidence="6 7" key="1">
    <citation type="submission" date="2014-10" db="EMBL/GenBank/DDBJ databases">
        <title>Draft genome of the hookworm Ancylostoma caninum.</title>
        <authorList>
            <person name="Mitreva M."/>
        </authorList>
    </citation>
    <scope>NUCLEOTIDE SEQUENCE [LARGE SCALE GENOMIC DNA]</scope>
    <source>
        <strain evidence="6 7">Baltimore</strain>
    </source>
</reference>
<feature type="compositionally biased region" description="Low complexity" evidence="5">
    <location>
        <begin position="490"/>
        <end position="499"/>
    </location>
</feature>
<dbReference type="EMBL" id="JOJR01000162">
    <property type="protein sequence ID" value="RCN43296.1"/>
    <property type="molecule type" value="Genomic_DNA"/>
</dbReference>
<dbReference type="STRING" id="29170.A0A368GFY3"/>
<feature type="region of interest" description="Disordered" evidence="5">
    <location>
        <begin position="257"/>
        <end position="276"/>
    </location>
</feature>
<dbReference type="PANTHER" id="PTHR11380:SF16">
    <property type="entry name" value="TRANSCRIPTION INITIATION PROTEIN SPT3 HOMOLOG"/>
    <property type="match status" value="1"/>
</dbReference>
<comment type="subcellular location">
    <subcellularLocation>
        <location evidence="1">Nucleus</location>
    </subcellularLocation>
</comment>
<keyword evidence="3" id="KW-0804">Transcription</keyword>
<feature type="region of interest" description="Disordered" evidence="5">
    <location>
        <begin position="471"/>
        <end position="562"/>
    </location>
</feature>
<evidence type="ECO:0000256" key="4">
    <source>
        <dbReference type="ARBA" id="ARBA00023242"/>
    </source>
</evidence>
<gene>
    <name evidence="6" type="ORF">ANCCAN_10710</name>
</gene>
<protein>
    <submittedName>
        <fullName evidence="6">Uncharacterized protein</fullName>
    </submittedName>
</protein>
<proteinExistence type="predicted"/>
<dbReference type="GO" id="GO:0006366">
    <property type="term" value="P:transcription by RNA polymerase II"/>
    <property type="evidence" value="ECO:0007669"/>
    <property type="project" value="InterPro"/>
</dbReference>
<sequence>MSSPSQHAPKESCQSPVTQCHPDQPSTSYYVPAQSTYLDAPSDPPSFLVPSTYGQISYEVEDSAGTFDYSYNPRHSMSKYLEDMDSQSSGMLDAPLDLLNFPAPASVPSNFSYLIGPTTNEQVFIQDSNSPPDDAQFSPPEHVPETIPLSAPMSSESQYVPSPSVHSEGFAEANVFVGQPAADATLKNAEDVRYQSPKNHDESWIMTAFYSSSEDFNSPDEWEMRKSAEGDVNNQLETDESDERASLVDRLFAMLERAEETDEEEEGDTDENDVTLVRDSQPTPQAAAEPLPVQFLPEYQQTTPVQDIVSTVPQYSPQSTPMEYATDSFRPQTTYALPQASHPAPPEYIAQQYHQQHVTVLDLPPPAASAPTTVYSQPSLQAAPPPPPASYAVPAVHQLQQSAHQYFRPISTDYLSEPQMEDNIGYSQVEPPFLPSSDAWNVPSYGMAAQAMIHLAPQQFLDPFQSHEFVPQEPDTVSEQPHAAQEVSERSPLSSLSESATDPDVWESVSVRRSQEEAQVDEEEDVQEESRPRGPPFEQKGPTWSKEIQQIPPPPPPSPQWVPREKQLEVLDPQSLTQQFALETDRLEELSLREIANYDRQQELDELRKKMCDRFERFYPNLFSEEEKEGTDVESNIVAEDVDEAGVPEDGKVIRNGIQLTAKYLALWFPDKKERKEMIPWNILRKVKPIRLCFLDNRVGHDEYETFDIGEFVTTTGHMMFAYGDGPEPSDDTRLFVLDIVRQQMNMLLQRVWYKIMQTQERRVFTYTHIFALYKKHPIRLRRLVRYLVEQNRKRHMLYRVMVDQGRCRGQNYFENRMGVNETGATEVLCLRKRAPHIYYALDALYKDDLEFLCEERRLRDCDPELAKIKMFIKRRNRHLSAEDKEILNYARRVSYCSRTGRLSAFRAHRFHEFLGFPDLQTDLIYILDFIAREIVMEVTFRAAFVRKREQEDGLLSHPEGFIRKSTSERDSAESLELRHYEEGLRSMEGWRQNKDILFGAEENKVLLSYGRNPIKWESDGAYNQREAAERRDFEKDGPVSRRTVYLSLAELFEEHRKTLHGEHWDGSPEELTKEAMAFANAYAMARASKTSLEQPSVPPKWKQQDEKNLQDERERLDKLRAINRRQEEEARLTAQVVKLMAKSSISDEGDRSSAGDTTEVGEKVDIEKARKAIYTAIRRRKGLTSTH</sequence>
<dbReference type="GO" id="GO:0005634">
    <property type="term" value="C:nucleus"/>
    <property type="evidence" value="ECO:0007669"/>
    <property type="project" value="UniProtKB-SubCell"/>
</dbReference>
<evidence type="ECO:0000256" key="2">
    <source>
        <dbReference type="ARBA" id="ARBA00023015"/>
    </source>
</evidence>
<dbReference type="InterPro" id="IPR003195">
    <property type="entry name" value="TFIID_TAF13"/>
</dbReference>
<feature type="compositionally biased region" description="Acidic residues" evidence="5">
    <location>
        <begin position="259"/>
        <end position="273"/>
    </location>
</feature>
<dbReference type="CDD" id="cd22926">
    <property type="entry name" value="HFD_SPT3"/>
    <property type="match status" value="1"/>
</dbReference>
<feature type="region of interest" description="Disordered" evidence="5">
    <location>
        <begin position="369"/>
        <end position="388"/>
    </location>
</feature>
<name>A0A368GFY3_ANCCA</name>
<keyword evidence="7" id="KW-1185">Reference proteome</keyword>
<feature type="region of interest" description="Disordered" evidence="5">
    <location>
        <begin position="215"/>
        <end position="244"/>
    </location>
</feature>
<feature type="compositionally biased region" description="Acidic residues" evidence="5">
    <location>
        <begin position="518"/>
        <end position="527"/>
    </location>
</feature>
<organism evidence="6 7">
    <name type="scientific">Ancylostoma caninum</name>
    <name type="common">Dog hookworm</name>
    <dbReference type="NCBI Taxonomy" id="29170"/>
    <lineage>
        <taxon>Eukaryota</taxon>
        <taxon>Metazoa</taxon>
        <taxon>Ecdysozoa</taxon>
        <taxon>Nematoda</taxon>
        <taxon>Chromadorea</taxon>
        <taxon>Rhabditida</taxon>
        <taxon>Rhabditina</taxon>
        <taxon>Rhabditomorpha</taxon>
        <taxon>Strongyloidea</taxon>
        <taxon>Ancylostomatidae</taxon>
        <taxon>Ancylostomatinae</taxon>
        <taxon>Ancylostoma</taxon>
    </lineage>
</organism>
<feature type="compositionally biased region" description="Polar residues" evidence="5">
    <location>
        <begin position="1"/>
        <end position="18"/>
    </location>
</feature>
<dbReference type="PANTHER" id="PTHR11380">
    <property type="entry name" value="TRANSCRIPTION INITIATION FACTOR TFIID/SUPT3-RELATED"/>
    <property type="match status" value="1"/>
</dbReference>
<keyword evidence="2" id="KW-0805">Transcription regulation</keyword>
<dbReference type="OrthoDB" id="5818831at2759"/>
<dbReference type="Pfam" id="PF02269">
    <property type="entry name" value="TFIID-18kDa"/>
    <property type="match status" value="1"/>
</dbReference>
<feature type="compositionally biased region" description="Polar residues" evidence="5">
    <location>
        <begin position="24"/>
        <end position="37"/>
    </location>
</feature>
<dbReference type="Proteomes" id="UP000252519">
    <property type="component" value="Unassembled WGS sequence"/>
</dbReference>
<dbReference type="GO" id="GO:0003713">
    <property type="term" value="F:transcription coactivator activity"/>
    <property type="evidence" value="ECO:0007669"/>
    <property type="project" value="TreeGrafter"/>
</dbReference>
<feature type="region of interest" description="Disordered" evidence="5">
    <location>
        <begin position="1090"/>
        <end position="1111"/>
    </location>
</feature>
<feature type="compositionally biased region" description="Pro residues" evidence="5">
    <location>
        <begin position="551"/>
        <end position="560"/>
    </location>
</feature>
<dbReference type="AlphaFoldDB" id="A0A368GFY3"/>
<evidence type="ECO:0000313" key="6">
    <source>
        <dbReference type="EMBL" id="RCN43296.1"/>
    </source>
</evidence>
<evidence type="ECO:0000256" key="1">
    <source>
        <dbReference type="ARBA" id="ARBA00004123"/>
    </source>
</evidence>
<keyword evidence="4" id="KW-0539">Nucleus</keyword>
<accession>A0A368GFY3</accession>
<comment type="caution">
    <text evidence="6">The sequence shown here is derived from an EMBL/GenBank/DDBJ whole genome shotgun (WGS) entry which is preliminary data.</text>
</comment>